<evidence type="ECO:0000313" key="1">
    <source>
        <dbReference type="EMBL" id="GMT25425.1"/>
    </source>
</evidence>
<keyword evidence="2" id="KW-1185">Reference proteome</keyword>
<name>A0AAV5W500_9BILA</name>
<feature type="non-terminal residue" evidence="1">
    <location>
        <position position="77"/>
    </location>
</feature>
<dbReference type="EMBL" id="BTSY01000004">
    <property type="protein sequence ID" value="GMT25425.1"/>
    <property type="molecule type" value="Genomic_DNA"/>
</dbReference>
<proteinExistence type="predicted"/>
<gene>
    <name evidence="1" type="ORF">PFISCL1PPCAC_16722</name>
</gene>
<evidence type="ECO:0000313" key="2">
    <source>
        <dbReference type="Proteomes" id="UP001432322"/>
    </source>
</evidence>
<accession>A0AAV5W500</accession>
<protein>
    <submittedName>
        <fullName evidence="1">Uncharacterized protein</fullName>
    </submittedName>
</protein>
<reference evidence="1" key="1">
    <citation type="submission" date="2023-10" db="EMBL/GenBank/DDBJ databases">
        <title>Genome assembly of Pristionchus species.</title>
        <authorList>
            <person name="Yoshida K."/>
            <person name="Sommer R.J."/>
        </authorList>
    </citation>
    <scope>NUCLEOTIDE SEQUENCE</scope>
    <source>
        <strain evidence="1">RS5133</strain>
    </source>
</reference>
<feature type="non-terminal residue" evidence="1">
    <location>
        <position position="1"/>
    </location>
</feature>
<dbReference type="AlphaFoldDB" id="A0AAV5W500"/>
<dbReference type="Proteomes" id="UP001432322">
    <property type="component" value="Unassembled WGS sequence"/>
</dbReference>
<comment type="caution">
    <text evidence="1">The sequence shown here is derived from an EMBL/GenBank/DDBJ whole genome shotgun (WGS) entry which is preliminary data.</text>
</comment>
<sequence length="77" mass="8757">VLDTTTMATLYINFSRPGNDLTAKYFYTIIGVHDGEISVNMMRGTMKKIGRKKLEDAWTRGICKAKFPESLKNLERA</sequence>
<organism evidence="1 2">
    <name type="scientific">Pristionchus fissidentatus</name>
    <dbReference type="NCBI Taxonomy" id="1538716"/>
    <lineage>
        <taxon>Eukaryota</taxon>
        <taxon>Metazoa</taxon>
        <taxon>Ecdysozoa</taxon>
        <taxon>Nematoda</taxon>
        <taxon>Chromadorea</taxon>
        <taxon>Rhabditida</taxon>
        <taxon>Rhabditina</taxon>
        <taxon>Diplogasteromorpha</taxon>
        <taxon>Diplogasteroidea</taxon>
        <taxon>Neodiplogasteridae</taxon>
        <taxon>Pristionchus</taxon>
    </lineage>
</organism>